<accession>A0A154L2Z9</accession>
<dbReference type="AlphaFoldDB" id="A0A154L2Z9"/>
<evidence type="ECO:0000313" key="2">
    <source>
        <dbReference type="EMBL" id="KZB62390.1"/>
    </source>
</evidence>
<evidence type="ECO:0008006" key="4">
    <source>
        <dbReference type="Google" id="ProtNLM"/>
    </source>
</evidence>
<gene>
    <name evidence="2" type="ORF">AUP42_05455</name>
</gene>
<protein>
    <recommendedName>
        <fullName evidence="4">Glycosyltransferase RgtA/B/C/D-like domain-containing protein</fullName>
    </recommendedName>
</protein>
<feature type="transmembrane region" description="Helical" evidence="1">
    <location>
        <begin position="48"/>
        <end position="68"/>
    </location>
</feature>
<organism evidence="2 3">
    <name type="scientific">Thalassospira lucentensis</name>
    <dbReference type="NCBI Taxonomy" id="168935"/>
    <lineage>
        <taxon>Bacteria</taxon>
        <taxon>Pseudomonadati</taxon>
        <taxon>Pseudomonadota</taxon>
        <taxon>Alphaproteobacteria</taxon>
        <taxon>Rhodospirillales</taxon>
        <taxon>Thalassospiraceae</taxon>
        <taxon>Thalassospira</taxon>
    </lineage>
</organism>
<name>A0A154L2Z9_9PROT</name>
<feature type="transmembrane region" description="Helical" evidence="1">
    <location>
        <begin position="176"/>
        <end position="196"/>
    </location>
</feature>
<keyword evidence="1" id="KW-0812">Transmembrane</keyword>
<dbReference type="EMBL" id="LPVY01000021">
    <property type="protein sequence ID" value="KZB62390.1"/>
    <property type="molecule type" value="Genomic_DNA"/>
</dbReference>
<reference evidence="2 3" key="1">
    <citation type="submission" date="2015-12" db="EMBL/GenBank/DDBJ databases">
        <title>Genome sequence of Thalassospira lucentensis MCCC 1A02072.</title>
        <authorList>
            <person name="Lu L."/>
            <person name="Lai Q."/>
            <person name="Shao Z."/>
            <person name="Qian P."/>
        </authorList>
    </citation>
    <scope>NUCLEOTIDE SEQUENCE [LARGE SCALE GENOMIC DNA]</scope>
    <source>
        <strain evidence="2 3">MCCC 1A02072</strain>
    </source>
</reference>
<feature type="transmembrane region" description="Helical" evidence="1">
    <location>
        <begin position="382"/>
        <end position="402"/>
    </location>
</feature>
<proteinExistence type="predicted"/>
<evidence type="ECO:0000256" key="1">
    <source>
        <dbReference type="SAM" id="Phobius"/>
    </source>
</evidence>
<feature type="transmembrane region" description="Helical" evidence="1">
    <location>
        <begin position="150"/>
        <end position="167"/>
    </location>
</feature>
<sequence length="438" mass="49458">MSYGDMIFEDSSWWNDAGLLTGAMPITVFRMMGYPLFIGFLKVLSPNFWMWTVVLCQIALTAVSLVYLSRLIHELKLRPLIGVFCMLSAGFSYSLTLDNMILTDSVVASIFVIILSANAISSLRGEPIKFFQSFLFGTLLSISFLFREGVLVLSSLFVIPLVIRVILTKSRHFRSCLAGTVFFAPLLIISQIYIHWNETRTGSRFITTGGQTVYLQGLADAARNDERIFSGQKVIDVTARENFVEFDFSEVLAIQKSLFSQGYEAPELAMISKEKYFQTWAEYPLSMLRMTIGHLRERFVLLTFRPLASLRETGFWIKGERPWGDYNVLKSRVFDGLGAFSLFTLESVERFIAIVVTLAFVIVPVVWFVRLCLGKKSNKGEVLVCCSLWSVYFGVMASHALVHIEPRYLAPVLPFSIVVGAFCLQNLVGRKGRQELTS</sequence>
<keyword evidence="1" id="KW-1133">Transmembrane helix</keyword>
<feature type="transmembrane region" description="Helical" evidence="1">
    <location>
        <begin position="351"/>
        <end position="370"/>
    </location>
</feature>
<feature type="transmembrane region" description="Helical" evidence="1">
    <location>
        <begin position="408"/>
        <end position="428"/>
    </location>
</feature>
<feature type="transmembrane region" description="Helical" evidence="1">
    <location>
        <begin position="12"/>
        <end position="36"/>
    </location>
</feature>
<feature type="transmembrane region" description="Helical" evidence="1">
    <location>
        <begin position="75"/>
        <end position="95"/>
    </location>
</feature>
<evidence type="ECO:0000313" key="3">
    <source>
        <dbReference type="Proteomes" id="UP000076335"/>
    </source>
</evidence>
<keyword evidence="1" id="KW-0472">Membrane</keyword>
<dbReference type="Proteomes" id="UP000076335">
    <property type="component" value="Unassembled WGS sequence"/>
</dbReference>
<comment type="caution">
    <text evidence="2">The sequence shown here is derived from an EMBL/GenBank/DDBJ whole genome shotgun (WGS) entry which is preliminary data.</text>
</comment>